<comment type="caution">
    <text evidence="2">The sequence shown here is derived from an EMBL/GenBank/DDBJ whole genome shotgun (WGS) entry which is preliminary data.</text>
</comment>
<evidence type="ECO:0000256" key="1">
    <source>
        <dbReference type="SAM" id="Coils"/>
    </source>
</evidence>
<sequence length="74" mass="8417">MVKEELETRVKEMIEKAAELEKKLAEKERVITERLVGTISMAFLLVMIKAGCFEGFMPIELYTDKGLLAEVVIL</sequence>
<organism evidence="2 3">
    <name type="scientific">Datura stramonium</name>
    <name type="common">Jimsonweed</name>
    <name type="synonym">Common thornapple</name>
    <dbReference type="NCBI Taxonomy" id="4076"/>
    <lineage>
        <taxon>Eukaryota</taxon>
        <taxon>Viridiplantae</taxon>
        <taxon>Streptophyta</taxon>
        <taxon>Embryophyta</taxon>
        <taxon>Tracheophyta</taxon>
        <taxon>Spermatophyta</taxon>
        <taxon>Magnoliopsida</taxon>
        <taxon>eudicotyledons</taxon>
        <taxon>Gunneridae</taxon>
        <taxon>Pentapetalae</taxon>
        <taxon>asterids</taxon>
        <taxon>lamiids</taxon>
        <taxon>Solanales</taxon>
        <taxon>Solanaceae</taxon>
        <taxon>Solanoideae</taxon>
        <taxon>Datureae</taxon>
        <taxon>Datura</taxon>
    </lineage>
</organism>
<gene>
    <name evidence="2" type="ORF">HAX54_048585</name>
</gene>
<dbReference type="EMBL" id="JACEIK010008036">
    <property type="protein sequence ID" value="MCE3050950.1"/>
    <property type="molecule type" value="Genomic_DNA"/>
</dbReference>
<keyword evidence="3" id="KW-1185">Reference proteome</keyword>
<proteinExistence type="predicted"/>
<accession>A0ABS8WN71</accession>
<protein>
    <submittedName>
        <fullName evidence="2">Uncharacterized protein</fullName>
    </submittedName>
</protein>
<evidence type="ECO:0000313" key="3">
    <source>
        <dbReference type="Proteomes" id="UP000823775"/>
    </source>
</evidence>
<feature type="coiled-coil region" evidence="1">
    <location>
        <begin position="3"/>
        <end position="30"/>
    </location>
</feature>
<name>A0ABS8WN71_DATST</name>
<keyword evidence="1" id="KW-0175">Coiled coil</keyword>
<evidence type="ECO:0000313" key="2">
    <source>
        <dbReference type="EMBL" id="MCE3050950.1"/>
    </source>
</evidence>
<dbReference type="Proteomes" id="UP000823775">
    <property type="component" value="Unassembled WGS sequence"/>
</dbReference>
<reference evidence="2 3" key="1">
    <citation type="journal article" date="2021" name="BMC Genomics">
        <title>Datura genome reveals duplications of psychoactive alkaloid biosynthetic genes and high mutation rate following tissue culture.</title>
        <authorList>
            <person name="Rajewski A."/>
            <person name="Carter-House D."/>
            <person name="Stajich J."/>
            <person name="Litt A."/>
        </authorList>
    </citation>
    <scope>NUCLEOTIDE SEQUENCE [LARGE SCALE GENOMIC DNA]</scope>
    <source>
        <strain evidence="2">AR-01</strain>
    </source>
</reference>